<proteinExistence type="predicted"/>
<gene>
    <name evidence="2" type="ORF">LPC04_11610</name>
</gene>
<sequence length="619" mass="66038">MTTWPDGSLKFAVLSGTAALTAGSATTITLSKGTSTTGTALTTANLKATGITASIACGSFGTVSWSGTDWDSSFAAHVSGPQMSSWIYRKPVGADAHLVAWLEVRLFASGAVEVLPWIENGYIKVAHPTNKAATYVFTLGGTQRSSQAIDLPARCRTPLVAGQALSYWLDTDPGVVVRHDTDYLQGTEVVPPYMATVDPSSSMVTSLPATFTPLQQGSFAYSQDAMESTGFANPIGLLPQHDVLYLTSNAPSIYASVIRNGYSAGRYPIHYRDEATNRPLKFSDHPNLSSNSSSTNDYTAVASGTVPPDWDQAHHPSVGFMAYLLTGRYYFIDEVQFAATANYVGLNDVVRGGVLGYTVPVEGVNQVRQAAWNTRTLMTACAITPNADTAMHAEYATAFTNTITKYYNQYVAQPNNPLGFIQSDPDYTGNLSGAQAAAATGFMAPTWQHDFFTATIGWALAAGLPITSTAQTQLAGVFTFVAKSVVGRLGATNTGTDYLFTEAGAYFVCAAASHTPDWAGGTGPWLANWNEAYEITKKVMSYYVAPAIFTESTTTLHEISTPPAGGYFANLLPAIAYAVRHNAKDADLAYARLTGATGWSDMLDSLNDYSPVWGVRPLN</sequence>
<feature type="compositionally biased region" description="Low complexity" evidence="1">
    <location>
        <begin position="287"/>
        <end position="296"/>
    </location>
</feature>
<evidence type="ECO:0000313" key="2">
    <source>
        <dbReference type="EMBL" id="MCK9686353.1"/>
    </source>
</evidence>
<feature type="region of interest" description="Disordered" evidence="1">
    <location>
        <begin position="278"/>
        <end position="300"/>
    </location>
</feature>
<evidence type="ECO:0000313" key="3">
    <source>
        <dbReference type="Proteomes" id="UP001139353"/>
    </source>
</evidence>
<name>A0A9X1YK68_9BURK</name>
<dbReference type="Proteomes" id="UP001139353">
    <property type="component" value="Unassembled WGS sequence"/>
</dbReference>
<comment type="caution">
    <text evidence="2">The sequence shown here is derived from an EMBL/GenBank/DDBJ whole genome shotgun (WGS) entry which is preliminary data.</text>
</comment>
<dbReference type="RefSeq" id="WP_275682378.1">
    <property type="nucleotide sequence ID" value="NZ_JAJLJH010000002.1"/>
</dbReference>
<dbReference type="EMBL" id="JAJLJH010000002">
    <property type="protein sequence ID" value="MCK9686353.1"/>
    <property type="molecule type" value="Genomic_DNA"/>
</dbReference>
<keyword evidence="3" id="KW-1185">Reference proteome</keyword>
<accession>A0A9X1YK68</accession>
<organism evidence="2 3">
    <name type="scientific">Scleromatobacter humisilvae</name>
    <dbReference type="NCBI Taxonomy" id="2897159"/>
    <lineage>
        <taxon>Bacteria</taxon>
        <taxon>Pseudomonadati</taxon>
        <taxon>Pseudomonadota</taxon>
        <taxon>Betaproteobacteria</taxon>
        <taxon>Burkholderiales</taxon>
        <taxon>Sphaerotilaceae</taxon>
        <taxon>Scleromatobacter</taxon>
    </lineage>
</organism>
<evidence type="ECO:0000256" key="1">
    <source>
        <dbReference type="SAM" id="MobiDB-lite"/>
    </source>
</evidence>
<dbReference type="AlphaFoldDB" id="A0A9X1YK68"/>
<reference evidence="2" key="1">
    <citation type="submission" date="2021-11" db="EMBL/GenBank/DDBJ databases">
        <title>BS-T2-15 a new species belonging to the Comamonadaceae family isolated from the soil of a French oak forest.</title>
        <authorList>
            <person name="Mieszkin S."/>
            <person name="Alain K."/>
        </authorList>
    </citation>
    <scope>NUCLEOTIDE SEQUENCE</scope>
    <source>
        <strain evidence="2">BS-T2-15</strain>
    </source>
</reference>
<protein>
    <submittedName>
        <fullName evidence="2">Uncharacterized protein</fullName>
    </submittedName>
</protein>